<reference evidence="2 3" key="2">
    <citation type="journal article" date="2018" name="Int. J. Syst. Evol. Microbiol.">
        <title>Burkholderia insecticola sp. nov., a gut symbiotic bacterium of the bean bug Riptortus pedestris.</title>
        <authorList>
            <person name="Takeshita K."/>
            <person name="Tamaki H."/>
            <person name="Ohbayashi T."/>
            <person name="Meng X.-Y."/>
            <person name="Sone T."/>
            <person name="Mitani Y."/>
            <person name="Peeters C."/>
            <person name="Kikuchi Y."/>
            <person name="Vandamme P."/>
        </authorList>
    </citation>
    <scope>NUCLEOTIDE SEQUENCE [LARGE SCALE GENOMIC DNA]</scope>
    <source>
        <strain evidence="2">RPE64</strain>
    </source>
</reference>
<feature type="domain" description="AB hydrolase-1" evidence="1">
    <location>
        <begin position="43"/>
        <end position="286"/>
    </location>
</feature>
<reference evidence="2 3" key="1">
    <citation type="journal article" date="2013" name="Genome Announc.">
        <title>Complete Genome Sequence of Burkholderia sp. Strain RPE64, Bacterial Symbiont of the Bean Bug Riptortus pedestris.</title>
        <authorList>
            <person name="Shibata T.F."/>
            <person name="Maeda T."/>
            <person name="Nikoh N."/>
            <person name="Yamaguchi K."/>
            <person name="Oshima K."/>
            <person name="Hattori M."/>
            <person name="Nishiyama T."/>
            <person name="Hasebe M."/>
            <person name="Fukatsu T."/>
            <person name="Kikuchi Y."/>
            <person name="Shigenobu S."/>
        </authorList>
    </citation>
    <scope>NUCLEOTIDE SEQUENCE [LARGE SCALE GENOMIC DNA]</scope>
</reference>
<dbReference type="KEGG" id="buo:BRPE64_CCDS04330"/>
<dbReference type="InterPro" id="IPR000073">
    <property type="entry name" value="AB_hydrolase_1"/>
</dbReference>
<protein>
    <submittedName>
        <fullName evidence="2">Alpha/beta hydrolase fold protein</fullName>
    </submittedName>
</protein>
<dbReference type="SUPFAM" id="SSF53474">
    <property type="entry name" value="alpha/beta-Hydrolases"/>
    <property type="match status" value="1"/>
</dbReference>
<sequence length="297" mass="32572">MRALPLDTNAMQPRLKQVSVLGRGGFHKLAYVEWGPAKAERTVICLHGISRTGRDFDMLAAALAEAGVRVVAPDLPGHGRSDWLESSAHYTDRAYTRALTTLIARLDVEQVDWIGTSFGAHIGMLMASEPGTPVRRLVLNDFGALVSAAALRRVGVYLKRSWRFASIDEVDAHLREVHAMFGTLSDAQWRHLAEHSAVPDGTGGFRFRFDPGIGLRFAFPIWLDVDLWHVWEKIGGPVLILRGEHSDLLARSTVGAMLRRGLASSGGRVAAFEFPDCGHAPALMDDAQIAVVKDYLT</sequence>
<dbReference type="PATRIC" id="fig|758793.3.peg.4748"/>
<dbReference type="Proteomes" id="UP000013966">
    <property type="component" value="Chromosome 3"/>
</dbReference>
<dbReference type="PANTHER" id="PTHR43798">
    <property type="entry name" value="MONOACYLGLYCEROL LIPASE"/>
    <property type="match status" value="1"/>
</dbReference>
<proteinExistence type="predicted"/>
<keyword evidence="3" id="KW-1185">Reference proteome</keyword>
<dbReference type="GO" id="GO:0016020">
    <property type="term" value="C:membrane"/>
    <property type="evidence" value="ECO:0007669"/>
    <property type="project" value="TreeGrafter"/>
</dbReference>
<evidence type="ECO:0000313" key="3">
    <source>
        <dbReference type="Proteomes" id="UP000013966"/>
    </source>
</evidence>
<dbReference type="EMBL" id="AP013060">
    <property type="protein sequence ID" value="BAN26516.1"/>
    <property type="molecule type" value="Genomic_DNA"/>
</dbReference>
<dbReference type="AlphaFoldDB" id="R4X248"/>
<dbReference type="STRING" id="758793.BRPE64_CCDS04330"/>
<evidence type="ECO:0000259" key="1">
    <source>
        <dbReference type="Pfam" id="PF12697"/>
    </source>
</evidence>
<gene>
    <name evidence="2" type="ORF">BRPE64_CCDS04330</name>
</gene>
<dbReference type="GO" id="GO:0016787">
    <property type="term" value="F:hydrolase activity"/>
    <property type="evidence" value="ECO:0007669"/>
    <property type="project" value="UniProtKB-KW"/>
</dbReference>
<dbReference type="Pfam" id="PF12697">
    <property type="entry name" value="Abhydrolase_6"/>
    <property type="match status" value="1"/>
</dbReference>
<keyword evidence="2" id="KW-0378">Hydrolase</keyword>
<dbReference type="InterPro" id="IPR050266">
    <property type="entry name" value="AB_hydrolase_sf"/>
</dbReference>
<dbReference type="PANTHER" id="PTHR43798:SF33">
    <property type="entry name" value="HYDROLASE, PUTATIVE (AFU_ORTHOLOGUE AFUA_2G14860)-RELATED"/>
    <property type="match status" value="1"/>
</dbReference>
<organism evidence="2 3">
    <name type="scientific">Caballeronia insecticola</name>
    <dbReference type="NCBI Taxonomy" id="758793"/>
    <lineage>
        <taxon>Bacteria</taxon>
        <taxon>Pseudomonadati</taxon>
        <taxon>Pseudomonadota</taxon>
        <taxon>Betaproteobacteria</taxon>
        <taxon>Burkholderiales</taxon>
        <taxon>Burkholderiaceae</taxon>
        <taxon>Caballeronia</taxon>
    </lineage>
</organism>
<name>R4X248_9BURK</name>
<dbReference type="HOGENOM" id="CLU_020336_1_0_4"/>
<accession>R4X248</accession>
<dbReference type="Gene3D" id="3.40.50.1820">
    <property type="entry name" value="alpha/beta hydrolase"/>
    <property type="match status" value="1"/>
</dbReference>
<dbReference type="InterPro" id="IPR029058">
    <property type="entry name" value="AB_hydrolase_fold"/>
</dbReference>
<evidence type="ECO:0000313" key="2">
    <source>
        <dbReference type="EMBL" id="BAN26516.1"/>
    </source>
</evidence>